<dbReference type="InterPro" id="IPR013321">
    <property type="entry name" value="Arc_rbn_hlx_hlx"/>
</dbReference>
<reference evidence="2 3" key="1">
    <citation type="submission" date="2015-06" db="EMBL/GenBank/DDBJ databases">
        <title>Improved classification and identification of acetic acid bacteria using matrix-assisted laser desorption/ionization time-of-flight mass spectrometry; Gluconobacter nephelii and Gluconobacter uchimurae are later heterotypic synonyms of Gluconobacter japonicus and Gluconobacter oxydans, respectively.</title>
        <authorList>
            <person name="Li L."/>
            <person name="Cleenwerck I."/>
            <person name="De Vuyst L."/>
            <person name="Vandamme P."/>
        </authorList>
    </citation>
    <scope>NUCLEOTIDE SEQUENCE [LARGE SCALE GENOMIC DNA]</scope>
    <source>
        <strain evidence="2 3">LMG 1768</strain>
    </source>
</reference>
<dbReference type="EMBL" id="LHZR01000105">
    <property type="protein sequence ID" value="KXV48209.1"/>
    <property type="molecule type" value="Genomic_DNA"/>
</dbReference>
<dbReference type="GO" id="GO:0006355">
    <property type="term" value="P:regulation of DNA-templated transcription"/>
    <property type="evidence" value="ECO:0007669"/>
    <property type="project" value="InterPro"/>
</dbReference>
<name>A0A149TJ35_9PROT</name>
<dbReference type="PATRIC" id="fig|318683.6.peg.509"/>
<comment type="caution">
    <text evidence="2">The sequence shown here is derived from an EMBL/GenBank/DDBJ whole genome shotgun (WGS) entry which is preliminary data.</text>
</comment>
<dbReference type="Gene3D" id="1.10.1220.10">
    <property type="entry name" value="Met repressor-like"/>
    <property type="match status" value="1"/>
</dbReference>
<dbReference type="InterPro" id="IPR010985">
    <property type="entry name" value="Ribbon_hlx_hlx"/>
</dbReference>
<proteinExistence type="predicted"/>
<dbReference type="Proteomes" id="UP000075636">
    <property type="component" value="Unassembled WGS sequence"/>
</dbReference>
<dbReference type="OrthoDB" id="6890552at2"/>
<feature type="domain" description="Arc-like DNA binding" evidence="1">
    <location>
        <begin position="2"/>
        <end position="41"/>
    </location>
</feature>
<gene>
    <name evidence="2" type="ORF">AD945_08370</name>
</gene>
<dbReference type="AlphaFoldDB" id="A0A149TJ35"/>
<dbReference type="SUPFAM" id="SSF47598">
    <property type="entry name" value="Ribbon-helix-helix"/>
    <property type="match status" value="1"/>
</dbReference>
<evidence type="ECO:0000259" key="1">
    <source>
        <dbReference type="Pfam" id="PF03869"/>
    </source>
</evidence>
<dbReference type="Pfam" id="PF03869">
    <property type="entry name" value="Arc"/>
    <property type="match status" value="1"/>
</dbReference>
<protein>
    <recommendedName>
        <fullName evidence="1">Arc-like DNA binding domain-containing protein</fullName>
    </recommendedName>
</protein>
<dbReference type="InterPro" id="IPR005569">
    <property type="entry name" value="Arc_DNA-bd_dom"/>
</dbReference>
<accession>A0A149TJ35</accession>
<organism evidence="2 3">
    <name type="scientific">Gluconobacter albidus</name>
    <dbReference type="NCBI Taxonomy" id="318683"/>
    <lineage>
        <taxon>Bacteria</taxon>
        <taxon>Pseudomonadati</taxon>
        <taxon>Pseudomonadota</taxon>
        <taxon>Alphaproteobacteria</taxon>
        <taxon>Acetobacterales</taxon>
        <taxon>Acetobacteraceae</taxon>
        <taxon>Gluconobacter</taxon>
    </lineage>
</organism>
<evidence type="ECO:0000313" key="2">
    <source>
        <dbReference type="EMBL" id="KXV48209.1"/>
    </source>
</evidence>
<evidence type="ECO:0000313" key="3">
    <source>
        <dbReference type="Proteomes" id="UP000075636"/>
    </source>
</evidence>
<dbReference type="RefSeq" id="WP_062107981.1">
    <property type="nucleotide sequence ID" value="NZ_LHZR01000105.1"/>
</dbReference>
<sequence length="67" mass="7502">MSRDHQQVRVRIPPEILLELQTSCFLNRRSLNSEIVFGLEQYIAMKAVTKKASAQPASNPDASTTTL</sequence>
<dbReference type="GO" id="GO:0003677">
    <property type="term" value="F:DNA binding"/>
    <property type="evidence" value="ECO:0007669"/>
    <property type="project" value="InterPro"/>
</dbReference>